<sequence>MLRLPFKKQRVIWEPDSDNEPTPRQEPQPYLPCHDRTEPRKMSPMLPHGSFNAPFNPEDLERSFGSLSTVALASEGEITDHGECTAPSSSSSAYGSASDGGATTTLTTLGESGLCRALNAPASSNKDEQDNPSARPRRRSRKERAARDARWMSSVPAQQPAVQIIDLTADTSSEDECFEIKRHGCLETSAVSDPVQSKAEVVNTFSFANNNSVVRVLNVTSESDTEGQEGMKQKVKFEVPVYQALCATYEHTRHPFDGIALIKYVQQDVNKKRKAIRVSNYRSRKAAQLQHEAPPAEDAVSAQPRPSGQQKRKRTTKSNPRKKRAAGTRNAHHYINAKQRSRGRDAFCCL</sequence>
<name>A0ACC2ND80_9HYME</name>
<accession>A0ACC2ND80</accession>
<protein>
    <submittedName>
        <fullName evidence="1">Uncharacterized protein</fullName>
    </submittedName>
</protein>
<reference evidence="1" key="1">
    <citation type="submission" date="2023-04" db="EMBL/GenBank/DDBJ databases">
        <title>A chromosome-level genome assembly of the parasitoid wasp Eretmocerus hayati.</title>
        <authorList>
            <person name="Zhong Y."/>
            <person name="Liu S."/>
            <person name="Liu Y."/>
        </authorList>
    </citation>
    <scope>NUCLEOTIDE SEQUENCE</scope>
    <source>
        <strain evidence="1">ZJU_SS_LIU_2023</strain>
    </source>
</reference>
<keyword evidence="2" id="KW-1185">Reference proteome</keyword>
<dbReference type="Proteomes" id="UP001239111">
    <property type="component" value="Chromosome 4"/>
</dbReference>
<organism evidence="1 2">
    <name type="scientific">Eretmocerus hayati</name>
    <dbReference type="NCBI Taxonomy" id="131215"/>
    <lineage>
        <taxon>Eukaryota</taxon>
        <taxon>Metazoa</taxon>
        <taxon>Ecdysozoa</taxon>
        <taxon>Arthropoda</taxon>
        <taxon>Hexapoda</taxon>
        <taxon>Insecta</taxon>
        <taxon>Pterygota</taxon>
        <taxon>Neoptera</taxon>
        <taxon>Endopterygota</taxon>
        <taxon>Hymenoptera</taxon>
        <taxon>Apocrita</taxon>
        <taxon>Proctotrupomorpha</taxon>
        <taxon>Chalcidoidea</taxon>
        <taxon>Aphelinidae</taxon>
        <taxon>Aphelininae</taxon>
        <taxon>Eretmocerus</taxon>
    </lineage>
</organism>
<evidence type="ECO:0000313" key="2">
    <source>
        <dbReference type="Proteomes" id="UP001239111"/>
    </source>
</evidence>
<evidence type="ECO:0000313" key="1">
    <source>
        <dbReference type="EMBL" id="KAJ8668307.1"/>
    </source>
</evidence>
<gene>
    <name evidence="1" type="ORF">QAD02_009970</name>
</gene>
<dbReference type="EMBL" id="CM056744">
    <property type="protein sequence ID" value="KAJ8668307.1"/>
    <property type="molecule type" value="Genomic_DNA"/>
</dbReference>
<proteinExistence type="predicted"/>
<comment type="caution">
    <text evidence="1">The sequence shown here is derived from an EMBL/GenBank/DDBJ whole genome shotgun (WGS) entry which is preliminary data.</text>
</comment>